<dbReference type="RefSeq" id="WP_054340375.1">
    <property type="nucleotide sequence ID" value="NZ_FTOE01000006.1"/>
</dbReference>
<dbReference type="Pfam" id="PF06252">
    <property type="entry name" value="GemA"/>
    <property type="match status" value="1"/>
</dbReference>
<keyword evidence="2" id="KW-1185">Reference proteome</keyword>
<protein>
    <submittedName>
        <fullName evidence="1">Mu-like prophage protein gp16</fullName>
    </submittedName>
</protein>
<dbReference type="AlphaFoldDB" id="A0A1N7MQN8"/>
<proteinExistence type="predicted"/>
<sequence>MTDKRDTLPTKDNRKAITARIHIAKKELGLDDETYRAMLQQVTKHSSCADMHISELYRVMEHLKKLGYKPATRKFGKRPNPAKDKAALMGKVEALLADSKLHWNYAHAMAQRMFSVAKVDWLDKDQLWRLVGALEKAAKRS</sequence>
<reference evidence="2" key="1">
    <citation type="submission" date="2017-01" db="EMBL/GenBank/DDBJ databases">
        <authorList>
            <person name="Varghese N."/>
            <person name="Submissions S."/>
        </authorList>
    </citation>
    <scope>NUCLEOTIDE SEQUENCE [LARGE SCALE GENOMIC DNA]</scope>
    <source>
        <strain evidence="2">DSM 22306</strain>
    </source>
</reference>
<gene>
    <name evidence="1" type="ORF">SAMN05421760_106257</name>
</gene>
<name>A0A1N7MQN8_9GAMM</name>
<dbReference type="InterPro" id="IPR009363">
    <property type="entry name" value="Phage_Mu_Gp16"/>
</dbReference>
<dbReference type="STRING" id="619304.SAMN05421760_106257"/>
<dbReference type="OrthoDB" id="7360086at2"/>
<evidence type="ECO:0000313" key="1">
    <source>
        <dbReference type="EMBL" id="SIS88179.1"/>
    </source>
</evidence>
<dbReference type="Proteomes" id="UP000185999">
    <property type="component" value="Unassembled WGS sequence"/>
</dbReference>
<dbReference type="EMBL" id="FTOE01000006">
    <property type="protein sequence ID" value="SIS88179.1"/>
    <property type="molecule type" value="Genomic_DNA"/>
</dbReference>
<organism evidence="1 2">
    <name type="scientific">Neptunomonas antarctica</name>
    <dbReference type="NCBI Taxonomy" id="619304"/>
    <lineage>
        <taxon>Bacteria</taxon>
        <taxon>Pseudomonadati</taxon>
        <taxon>Pseudomonadota</taxon>
        <taxon>Gammaproteobacteria</taxon>
        <taxon>Oceanospirillales</taxon>
        <taxon>Oceanospirillaceae</taxon>
        <taxon>Neptunomonas</taxon>
    </lineage>
</organism>
<accession>A0A1N7MQN8</accession>
<evidence type="ECO:0000313" key="2">
    <source>
        <dbReference type="Proteomes" id="UP000185999"/>
    </source>
</evidence>